<organism evidence="2 3">
    <name type="scientific">Desulfonema limicola</name>
    <dbReference type="NCBI Taxonomy" id="45656"/>
    <lineage>
        <taxon>Bacteria</taxon>
        <taxon>Pseudomonadati</taxon>
        <taxon>Thermodesulfobacteriota</taxon>
        <taxon>Desulfobacteria</taxon>
        <taxon>Desulfobacterales</taxon>
        <taxon>Desulfococcaceae</taxon>
        <taxon>Desulfonema</taxon>
    </lineage>
</organism>
<dbReference type="Proteomes" id="UP000663720">
    <property type="component" value="Chromosome"/>
</dbReference>
<evidence type="ECO:0000313" key="2">
    <source>
        <dbReference type="EMBL" id="QTA80593.1"/>
    </source>
</evidence>
<proteinExistence type="predicted"/>
<sequence length="391" mass="45551">MELILEKYHDGHNQSGSPGKVIYMDNPDLFIDIFYEKNMTKNPKKAAKKSNISRFKIIIFKTVTVVVCILLIVFFIWSKIKSSPEFQLKKMLSQGQYSNCIKNAQLILEKDTGNEKIKKTAEQAFIGMILKKGWSEKLEKGFFEEAKNILTQDTEYIKNNNEIQSIIKLLTWITDIEEYFSSKKSDTQLVIFKDEVLMAHLIDRWENEKTNIYNLFKRFFTQNNLENIRYRVYQHLDMLQTQYFLYYKDILALKNTIKEKLDADQPAILVSVIDEFHKKHPGIGGTQEIYEDISNYIKIMQALQSGMLSEYSDLIKESDFKTEPFADKIKSIMAVISPDKESSSPDKPLSIPDTNDYDIVKISELKIMPDSFKKSNMQQKQLALKVLTDNQ</sequence>
<dbReference type="RefSeq" id="WP_207692226.1">
    <property type="nucleotide sequence ID" value="NZ_CP061799.1"/>
</dbReference>
<keyword evidence="1" id="KW-0472">Membrane</keyword>
<gene>
    <name evidence="2" type="ORF">dnl_29020</name>
</gene>
<accession>A0A975GGV0</accession>
<reference evidence="2" key="1">
    <citation type="journal article" date="2021" name="Microb. Physiol.">
        <title>Proteogenomic Insights into the Physiology of Marine, Sulfate-Reducing, Filamentous Desulfonema limicola and Desulfonema magnum.</title>
        <authorList>
            <person name="Schnaars V."/>
            <person name="Wohlbrand L."/>
            <person name="Scheve S."/>
            <person name="Hinrichs C."/>
            <person name="Reinhardt R."/>
            <person name="Rabus R."/>
        </authorList>
    </citation>
    <scope>NUCLEOTIDE SEQUENCE</scope>
    <source>
        <strain evidence="2">5ac10</strain>
    </source>
</reference>
<evidence type="ECO:0000256" key="1">
    <source>
        <dbReference type="SAM" id="Phobius"/>
    </source>
</evidence>
<feature type="transmembrane region" description="Helical" evidence="1">
    <location>
        <begin position="58"/>
        <end position="77"/>
    </location>
</feature>
<keyword evidence="1" id="KW-0812">Transmembrane</keyword>
<dbReference type="EMBL" id="CP061799">
    <property type="protein sequence ID" value="QTA80593.1"/>
    <property type="molecule type" value="Genomic_DNA"/>
</dbReference>
<dbReference type="KEGG" id="dli:dnl_29020"/>
<protein>
    <submittedName>
        <fullName evidence="2">Uncharacterized protein</fullName>
    </submittedName>
</protein>
<keyword evidence="3" id="KW-1185">Reference proteome</keyword>
<keyword evidence="1" id="KW-1133">Transmembrane helix</keyword>
<dbReference type="AlphaFoldDB" id="A0A975GGV0"/>
<name>A0A975GGV0_9BACT</name>
<evidence type="ECO:0000313" key="3">
    <source>
        <dbReference type="Proteomes" id="UP000663720"/>
    </source>
</evidence>